<dbReference type="AlphaFoldDB" id="A0A0C9ZC34"/>
<dbReference type="Pfam" id="PF07716">
    <property type="entry name" value="bZIP_2"/>
    <property type="match status" value="1"/>
</dbReference>
<keyword evidence="1" id="KW-0175">Coiled coil</keyword>
<evidence type="ECO:0000256" key="1">
    <source>
        <dbReference type="SAM" id="Coils"/>
    </source>
</evidence>
<dbReference type="PROSITE" id="PS00036">
    <property type="entry name" value="BZIP_BASIC"/>
    <property type="match status" value="1"/>
</dbReference>
<keyword evidence="5" id="KW-1185">Reference proteome</keyword>
<dbReference type="SUPFAM" id="SSF57959">
    <property type="entry name" value="Leucine zipper domain"/>
    <property type="match status" value="1"/>
</dbReference>
<dbReference type="CDD" id="cd12193">
    <property type="entry name" value="bZIP_GCN4"/>
    <property type="match status" value="1"/>
</dbReference>
<evidence type="ECO:0000313" key="5">
    <source>
        <dbReference type="Proteomes" id="UP000054018"/>
    </source>
</evidence>
<dbReference type="EMBL" id="KN833725">
    <property type="protein sequence ID" value="KIK23479.1"/>
    <property type="molecule type" value="Genomic_DNA"/>
</dbReference>
<dbReference type="HOGENOM" id="CLU_114207_1_0_1"/>
<dbReference type="STRING" id="765257.A0A0C9ZC34"/>
<feature type="region of interest" description="Disordered" evidence="2">
    <location>
        <begin position="1"/>
        <end position="35"/>
    </location>
</feature>
<organism evidence="4 5">
    <name type="scientific">Pisolithus microcarpus 441</name>
    <dbReference type="NCBI Taxonomy" id="765257"/>
    <lineage>
        <taxon>Eukaryota</taxon>
        <taxon>Fungi</taxon>
        <taxon>Dikarya</taxon>
        <taxon>Basidiomycota</taxon>
        <taxon>Agaricomycotina</taxon>
        <taxon>Agaricomycetes</taxon>
        <taxon>Agaricomycetidae</taxon>
        <taxon>Boletales</taxon>
        <taxon>Sclerodermatineae</taxon>
        <taxon>Pisolithaceae</taxon>
        <taxon>Pisolithus</taxon>
    </lineage>
</organism>
<dbReference type="Gene3D" id="3.30.160.60">
    <property type="entry name" value="Classic Zinc Finger"/>
    <property type="match status" value="1"/>
</dbReference>
<dbReference type="Proteomes" id="UP000054018">
    <property type="component" value="Unassembled WGS sequence"/>
</dbReference>
<dbReference type="GO" id="GO:0003700">
    <property type="term" value="F:DNA-binding transcription factor activity"/>
    <property type="evidence" value="ECO:0007669"/>
    <property type="project" value="InterPro"/>
</dbReference>
<feature type="domain" description="BZIP" evidence="3">
    <location>
        <begin position="76"/>
        <end position="90"/>
    </location>
</feature>
<feature type="compositionally biased region" description="Polar residues" evidence="2">
    <location>
        <begin position="21"/>
        <end position="35"/>
    </location>
</feature>
<dbReference type="InterPro" id="IPR046347">
    <property type="entry name" value="bZIP_sf"/>
</dbReference>
<protein>
    <recommendedName>
        <fullName evidence="3">BZIP domain-containing protein</fullName>
    </recommendedName>
</protein>
<evidence type="ECO:0000259" key="3">
    <source>
        <dbReference type="PROSITE" id="PS00036"/>
    </source>
</evidence>
<reference evidence="4 5" key="1">
    <citation type="submission" date="2014-04" db="EMBL/GenBank/DDBJ databases">
        <authorList>
            <consortium name="DOE Joint Genome Institute"/>
            <person name="Kuo A."/>
            <person name="Kohler A."/>
            <person name="Costa M.D."/>
            <person name="Nagy L.G."/>
            <person name="Floudas D."/>
            <person name="Copeland A."/>
            <person name="Barry K.W."/>
            <person name="Cichocki N."/>
            <person name="Veneault-Fourrey C."/>
            <person name="LaButti K."/>
            <person name="Lindquist E.A."/>
            <person name="Lipzen A."/>
            <person name="Lundell T."/>
            <person name="Morin E."/>
            <person name="Murat C."/>
            <person name="Sun H."/>
            <person name="Tunlid A."/>
            <person name="Henrissat B."/>
            <person name="Grigoriev I.V."/>
            <person name="Hibbett D.S."/>
            <person name="Martin F."/>
            <person name="Nordberg H.P."/>
            <person name="Cantor M.N."/>
            <person name="Hua S.X."/>
        </authorList>
    </citation>
    <scope>NUCLEOTIDE SEQUENCE [LARGE SCALE GENOMIC DNA]</scope>
    <source>
        <strain evidence="4 5">441</strain>
    </source>
</reference>
<accession>A0A0C9ZC34</accession>
<reference evidence="5" key="2">
    <citation type="submission" date="2015-01" db="EMBL/GenBank/DDBJ databases">
        <title>Evolutionary Origins and Diversification of the Mycorrhizal Mutualists.</title>
        <authorList>
            <consortium name="DOE Joint Genome Institute"/>
            <consortium name="Mycorrhizal Genomics Consortium"/>
            <person name="Kohler A."/>
            <person name="Kuo A."/>
            <person name="Nagy L.G."/>
            <person name="Floudas D."/>
            <person name="Copeland A."/>
            <person name="Barry K.W."/>
            <person name="Cichocki N."/>
            <person name="Veneault-Fourrey C."/>
            <person name="LaButti K."/>
            <person name="Lindquist E.A."/>
            <person name="Lipzen A."/>
            <person name="Lundell T."/>
            <person name="Morin E."/>
            <person name="Murat C."/>
            <person name="Riley R."/>
            <person name="Ohm R."/>
            <person name="Sun H."/>
            <person name="Tunlid A."/>
            <person name="Henrissat B."/>
            <person name="Grigoriev I.V."/>
            <person name="Hibbett D.S."/>
            <person name="Martin F."/>
        </authorList>
    </citation>
    <scope>NUCLEOTIDE SEQUENCE [LARGE SCALE GENOMIC DNA]</scope>
    <source>
        <strain evidence="5">441</strain>
    </source>
</reference>
<dbReference type="OrthoDB" id="2257100at2759"/>
<feature type="coiled-coil region" evidence="1">
    <location>
        <begin position="84"/>
        <end position="115"/>
    </location>
</feature>
<name>A0A0C9ZC34_9AGAM</name>
<sequence>MAATGTRKNIGPGDLVPVDAPTQSRKYLTPSATSRKTVPAVWARKRSRQAAFGNEEDQLPEDVGPSLSEQEAIEAKRRQNTIAARRSRKRKLEYQKELEESAERYKRESEIWKTRAQTYCALLHSHGISVPDLGPDP</sequence>
<gene>
    <name evidence="4" type="ORF">PISMIDRAFT_679171</name>
</gene>
<evidence type="ECO:0000313" key="4">
    <source>
        <dbReference type="EMBL" id="KIK23479.1"/>
    </source>
</evidence>
<dbReference type="InterPro" id="IPR004827">
    <property type="entry name" value="bZIP"/>
</dbReference>
<evidence type="ECO:0000256" key="2">
    <source>
        <dbReference type="SAM" id="MobiDB-lite"/>
    </source>
</evidence>
<proteinExistence type="predicted"/>